<reference evidence="1" key="1">
    <citation type="submission" date="2014-09" db="EMBL/GenBank/DDBJ databases">
        <authorList>
            <person name="Magalhaes I.L.F."/>
            <person name="Oliveira U."/>
            <person name="Santos F.R."/>
            <person name="Vidigal T.H.D.A."/>
            <person name="Brescovit A.D."/>
            <person name="Santos A.J."/>
        </authorList>
    </citation>
    <scope>NUCLEOTIDE SEQUENCE</scope>
    <source>
        <tissue evidence="1">Shoot tissue taken approximately 20 cm above the soil surface</tissue>
    </source>
</reference>
<name>A0A0A9DUA2_ARUDO</name>
<reference evidence="1" key="2">
    <citation type="journal article" date="2015" name="Data Brief">
        <title>Shoot transcriptome of the giant reed, Arundo donax.</title>
        <authorList>
            <person name="Barrero R.A."/>
            <person name="Guerrero F.D."/>
            <person name="Moolhuijzen P."/>
            <person name="Goolsby J.A."/>
            <person name="Tidwell J."/>
            <person name="Bellgard S.E."/>
            <person name="Bellgard M.I."/>
        </authorList>
    </citation>
    <scope>NUCLEOTIDE SEQUENCE</scope>
    <source>
        <tissue evidence="1">Shoot tissue taken approximately 20 cm above the soil surface</tissue>
    </source>
</reference>
<evidence type="ECO:0000313" key="1">
    <source>
        <dbReference type="EMBL" id="JAD92099.1"/>
    </source>
</evidence>
<proteinExistence type="predicted"/>
<dbReference type="AlphaFoldDB" id="A0A0A9DUA2"/>
<accession>A0A0A9DUA2</accession>
<protein>
    <submittedName>
        <fullName evidence="1">Uncharacterized protein</fullName>
    </submittedName>
</protein>
<dbReference type="EMBL" id="GBRH01205796">
    <property type="protein sequence ID" value="JAD92099.1"/>
    <property type="molecule type" value="Transcribed_RNA"/>
</dbReference>
<organism evidence="1">
    <name type="scientific">Arundo donax</name>
    <name type="common">Giant reed</name>
    <name type="synonym">Donax arundinaceus</name>
    <dbReference type="NCBI Taxonomy" id="35708"/>
    <lineage>
        <taxon>Eukaryota</taxon>
        <taxon>Viridiplantae</taxon>
        <taxon>Streptophyta</taxon>
        <taxon>Embryophyta</taxon>
        <taxon>Tracheophyta</taxon>
        <taxon>Spermatophyta</taxon>
        <taxon>Magnoliopsida</taxon>
        <taxon>Liliopsida</taxon>
        <taxon>Poales</taxon>
        <taxon>Poaceae</taxon>
        <taxon>PACMAD clade</taxon>
        <taxon>Arundinoideae</taxon>
        <taxon>Arundineae</taxon>
        <taxon>Arundo</taxon>
    </lineage>
</organism>
<sequence length="43" mass="5262">MYDSNGVRKGEDRGIRERSFYQFMAILHQISNEFHPEYREKII</sequence>